<evidence type="ECO:0000256" key="1">
    <source>
        <dbReference type="ARBA" id="ARBA00004651"/>
    </source>
</evidence>
<comment type="caution">
    <text evidence="9">The sequence shown here is derived from an EMBL/GenBank/DDBJ whole genome shotgun (WGS) entry which is preliminary data.</text>
</comment>
<dbReference type="Pfam" id="PF00482">
    <property type="entry name" value="T2SSF"/>
    <property type="match status" value="1"/>
</dbReference>
<dbReference type="Proteomes" id="UP000537890">
    <property type="component" value="Unassembled WGS sequence"/>
</dbReference>
<dbReference type="PANTHER" id="PTHR30012">
    <property type="entry name" value="GENERAL SECRETION PATHWAY PROTEIN"/>
    <property type="match status" value="1"/>
</dbReference>
<dbReference type="InterPro" id="IPR042094">
    <property type="entry name" value="T2SS_GspF_sf"/>
</dbReference>
<sequence>MLLMYSIWRLPYWLTEGGLAFLGLRRIIFKLQLTLPLIAPWIIRRQHKEFLLILGLVMLDALPKAAKTVKNALLAERISKARYSIQAGSDLTQSLMQLNEFNNSTLQIIAVGEQSGKLAASLLHFAKLEAEAISLQEEMLAEWAPRLIYTVITIWVAYSIVAAYQAYFTLVWVPDLSNLEVGFLVPQGAMRG</sequence>
<keyword evidence="3" id="KW-1003">Cell membrane</keyword>
<keyword evidence="6 7" id="KW-0472">Membrane</keyword>
<dbReference type="InterPro" id="IPR018076">
    <property type="entry name" value="T2SS_GspF_dom"/>
</dbReference>
<evidence type="ECO:0000259" key="8">
    <source>
        <dbReference type="Pfam" id="PF00482"/>
    </source>
</evidence>
<gene>
    <name evidence="9" type="ORF">H0A75_02590</name>
</gene>
<comment type="subcellular location">
    <subcellularLocation>
        <location evidence="1">Cell membrane</location>
        <topology evidence="1">Multi-pass membrane protein</topology>
    </subcellularLocation>
</comment>
<reference evidence="9 10" key="1">
    <citation type="submission" date="2020-05" db="EMBL/GenBank/DDBJ databases">
        <title>Horizontal transmission and recombination maintain forever young bacterial symbiont genomes.</title>
        <authorList>
            <person name="Russell S.L."/>
            <person name="Pepper-Tunick E."/>
            <person name="Svedberg J."/>
            <person name="Byrne A."/>
            <person name="Ruelas Castillo J."/>
            <person name="Vollmers C."/>
            <person name="Beinart R.A."/>
            <person name="Corbett-Detig R."/>
        </authorList>
    </citation>
    <scope>NUCLEOTIDE SEQUENCE [LARGE SCALE GENOMIC DNA]</scope>
    <source>
        <strain evidence="9">4727-3</strain>
    </source>
</reference>
<evidence type="ECO:0000256" key="4">
    <source>
        <dbReference type="ARBA" id="ARBA00022692"/>
    </source>
</evidence>
<evidence type="ECO:0000313" key="9">
    <source>
        <dbReference type="EMBL" id="NYT46699.1"/>
    </source>
</evidence>
<dbReference type="EMBL" id="JACCHS010000029">
    <property type="protein sequence ID" value="NYT46699.1"/>
    <property type="molecule type" value="Genomic_DNA"/>
</dbReference>
<feature type="transmembrane region" description="Helical" evidence="7">
    <location>
        <begin position="147"/>
        <end position="167"/>
    </location>
</feature>
<dbReference type="Gene3D" id="1.20.81.30">
    <property type="entry name" value="Type II secretion system (T2SS), domain F"/>
    <property type="match status" value="1"/>
</dbReference>
<comment type="similarity">
    <text evidence="2">Belongs to the GSP F family.</text>
</comment>
<evidence type="ECO:0000256" key="6">
    <source>
        <dbReference type="ARBA" id="ARBA00023136"/>
    </source>
</evidence>
<evidence type="ECO:0000256" key="2">
    <source>
        <dbReference type="ARBA" id="ARBA00005745"/>
    </source>
</evidence>
<dbReference type="GO" id="GO:0005886">
    <property type="term" value="C:plasma membrane"/>
    <property type="evidence" value="ECO:0007669"/>
    <property type="project" value="UniProtKB-SubCell"/>
</dbReference>
<proteinExistence type="inferred from homology"/>
<dbReference type="InterPro" id="IPR003004">
    <property type="entry name" value="GspF/PilC"/>
</dbReference>
<dbReference type="PANTHER" id="PTHR30012:SF0">
    <property type="entry name" value="TYPE II SECRETION SYSTEM PROTEIN F-RELATED"/>
    <property type="match status" value="1"/>
</dbReference>
<keyword evidence="5 7" id="KW-1133">Transmembrane helix</keyword>
<evidence type="ECO:0000256" key="7">
    <source>
        <dbReference type="SAM" id="Phobius"/>
    </source>
</evidence>
<keyword evidence="4 7" id="KW-0812">Transmembrane</keyword>
<dbReference type="AlphaFoldDB" id="A0A7Z0MNA1"/>
<evidence type="ECO:0000256" key="3">
    <source>
        <dbReference type="ARBA" id="ARBA00022475"/>
    </source>
</evidence>
<organism evidence="9 10">
    <name type="scientific">Candidatus Methanofishera endochildressiae</name>
    <dbReference type="NCBI Taxonomy" id="2738884"/>
    <lineage>
        <taxon>Bacteria</taxon>
        <taxon>Pseudomonadati</taxon>
        <taxon>Pseudomonadota</taxon>
        <taxon>Gammaproteobacteria</taxon>
        <taxon>Candidatus Methanofishera</taxon>
    </lineage>
</organism>
<evidence type="ECO:0000313" key="10">
    <source>
        <dbReference type="Proteomes" id="UP000537890"/>
    </source>
</evidence>
<protein>
    <submittedName>
        <fullName evidence="9">Type II secretion system F family protein</fullName>
    </submittedName>
</protein>
<name>A0A7Z0MNA1_9GAMM</name>
<accession>A0A7Z0MNA1</accession>
<evidence type="ECO:0000256" key="5">
    <source>
        <dbReference type="ARBA" id="ARBA00022989"/>
    </source>
</evidence>
<feature type="domain" description="Type II secretion system protein GspF" evidence="8">
    <location>
        <begin position="55"/>
        <end position="162"/>
    </location>
</feature>